<dbReference type="AlphaFoldDB" id="A0A645EVB4"/>
<evidence type="ECO:0008006" key="3">
    <source>
        <dbReference type="Google" id="ProtNLM"/>
    </source>
</evidence>
<evidence type="ECO:0000313" key="2">
    <source>
        <dbReference type="EMBL" id="MPN04443.1"/>
    </source>
</evidence>
<organism evidence="2">
    <name type="scientific">bioreactor metagenome</name>
    <dbReference type="NCBI Taxonomy" id="1076179"/>
    <lineage>
        <taxon>unclassified sequences</taxon>
        <taxon>metagenomes</taxon>
        <taxon>ecological metagenomes</taxon>
    </lineage>
</organism>
<feature type="region of interest" description="Disordered" evidence="1">
    <location>
        <begin position="112"/>
        <end position="150"/>
    </location>
</feature>
<dbReference type="NCBIfam" id="TIGR04213">
    <property type="entry name" value="PGF_pre_PGF"/>
    <property type="match status" value="1"/>
</dbReference>
<proteinExistence type="predicted"/>
<feature type="compositionally biased region" description="Polar residues" evidence="1">
    <location>
        <begin position="112"/>
        <end position="127"/>
    </location>
</feature>
<name>A0A645EVB4_9ZZZZ</name>
<evidence type="ECO:0000256" key="1">
    <source>
        <dbReference type="SAM" id="MobiDB-lite"/>
    </source>
</evidence>
<dbReference type="InterPro" id="IPR026453">
    <property type="entry name" value="PGF_pre_PGF"/>
</dbReference>
<protein>
    <recommendedName>
        <fullName evidence="3">PGF-pre-PGF domain-containing protein</fullName>
    </recommendedName>
</protein>
<sequence>MLKSKSSLTPDAPENEVYNYLNIWVGNGGYGNDEDNLENAVVCFKVEKSWIQDKNIDHNSITLNRYSNKTWEQLPLSLLKEDDKYLYFTARTPGFSSFAITGEIEIAETETQLSVDDTQNESTSGNIAINAEQVPEQKQNLDNPGKESKKTPGFEILSGIVCITGIFLFKRR</sequence>
<dbReference type="EMBL" id="VSSQ01050350">
    <property type="protein sequence ID" value="MPN04443.1"/>
    <property type="molecule type" value="Genomic_DNA"/>
</dbReference>
<reference evidence="2" key="1">
    <citation type="submission" date="2019-08" db="EMBL/GenBank/DDBJ databases">
        <authorList>
            <person name="Kucharzyk K."/>
            <person name="Murdoch R.W."/>
            <person name="Higgins S."/>
            <person name="Loffler F."/>
        </authorList>
    </citation>
    <scope>NUCLEOTIDE SEQUENCE</scope>
</reference>
<accession>A0A645EVB4</accession>
<comment type="caution">
    <text evidence="2">The sequence shown here is derived from an EMBL/GenBank/DDBJ whole genome shotgun (WGS) entry which is preliminary data.</text>
</comment>
<gene>
    <name evidence="2" type="ORF">SDC9_151681</name>
</gene>